<dbReference type="Proteomes" id="UP000030428">
    <property type="component" value="Unassembled WGS sequence"/>
</dbReference>
<dbReference type="AlphaFoldDB" id="A0A0A6P916"/>
<keyword evidence="2" id="KW-1185">Reference proteome</keyword>
<evidence type="ECO:0008006" key="3">
    <source>
        <dbReference type="Google" id="ProtNLM"/>
    </source>
</evidence>
<protein>
    <recommendedName>
        <fullName evidence="3">Thymidylate synthase</fullName>
    </recommendedName>
</protein>
<dbReference type="InterPro" id="IPR036926">
    <property type="entry name" value="Thymidate_synth/dCMP_Mease_sf"/>
</dbReference>
<dbReference type="EMBL" id="JSZA02000154">
    <property type="protein sequence ID" value="KHD06764.1"/>
    <property type="molecule type" value="Genomic_DNA"/>
</dbReference>
<dbReference type="SUPFAM" id="SSF55831">
    <property type="entry name" value="Thymidylate synthase/dCMP hydroxymethylase"/>
    <property type="match status" value="1"/>
</dbReference>
<sequence length="210" mass="23833">MIIGNSLVDVWTHYVSYVYNGTMGIDDDQQIREQFGVTISFTADADFKAVHPAMDMARQAQYVKKVLSTEIDQELGGSYGYRIFVNPYGNQFKAAVERLIKRPESKSVIINLLHPLDWERKMQPSLTRMACLTQIQALIRGGQLHFFAQFRSQNAWHSHGNFKGLYELQGLMLSSLKDNGLKVKQGGLTITITAAHLYEADFNKAMRLVK</sequence>
<evidence type="ECO:0000313" key="1">
    <source>
        <dbReference type="EMBL" id="KHD06764.1"/>
    </source>
</evidence>
<gene>
    <name evidence="1" type="ORF">PN36_26335</name>
</gene>
<dbReference type="Gene3D" id="3.30.572.10">
    <property type="entry name" value="Thymidylate synthase/dCMP hydroxymethylase domain"/>
    <property type="match status" value="1"/>
</dbReference>
<reference evidence="1 2" key="1">
    <citation type="journal article" date="2016" name="Front. Microbiol.">
        <title>Single-Cell (Meta-)Genomics of a Dimorphic Candidatus Thiomargarita nelsonii Reveals Genomic Plasticity.</title>
        <authorList>
            <person name="Flood B.E."/>
            <person name="Fliss P."/>
            <person name="Jones D.S."/>
            <person name="Dick G.J."/>
            <person name="Jain S."/>
            <person name="Kaster A.K."/>
            <person name="Winkel M."/>
            <person name="Mussmann M."/>
            <person name="Bailey J."/>
        </authorList>
    </citation>
    <scope>NUCLEOTIDE SEQUENCE [LARGE SCALE GENOMIC DNA]</scope>
    <source>
        <strain evidence="1">Hydrate Ridge</strain>
    </source>
</reference>
<name>A0A0A6P916_9GAMM</name>
<accession>A0A0A6P916</accession>
<evidence type="ECO:0000313" key="2">
    <source>
        <dbReference type="Proteomes" id="UP000030428"/>
    </source>
</evidence>
<comment type="caution">
    <text evidence="1">The sequence shown here is derived from an EMBL/GenBank/DDBJ whole genome shotgun (WGS) entry which is preliminary data.</text>
</comment>
<organism evidence="1 2">
    <name type="scientific">Candidatus Thiomargarita nelsonii</name>
    <dbReference type="NCBI Taxonomy" id="1003181"/>
    <lineage>
        <taxon>Bacteria</taxon>
        <taxon>Pseudomonadati</taxon>
        <taxon>Pseudomonadota</taxon>
        <taxon>Gammaproteobacteria</taxon>
        <taxon>Thiotrichales</taxon>
        <taxon>Thiotrichaceae</taxon>
        <taxon>Thiomargarita</taxon>
    </lineage>
</organism>
<proteinExistence type="predicted"/>